<evidence type="ECO:0000259" key="1">
    <source>
        <dbReference type="Pfam" id="PF00248"/>
    </source>
</evidence>
<dbReference type="Proteomes" id="UP001500466">
    <property type="component" value="Unassembled WGS sequence"/>
</dbReference>
<evidence type="ECO:0000313" key="2">
    <source>
        <dbReference type="EMBL" id="GAA4952457.1"/>
    </source>
</evidence>
<reference evidence="3" key="1">
    <citation type="journal article" date="2019" name="Int. J. Syst. Evol. Microbiol.">
        <title>The Global Catalogue of Microorganisms (GCM) 10K type strain sequencing project: providing services to taxonomists for standard genome sequencing and annotation.</title>
        <authorList>
            <consortium name="The Broad Institute Genomics Platform"/>
            <consortium name="The Broad Institute Genome Sequencing Center for Infectious Disease"/>
            <person name="Wu L."/>
            <person name="Ma J."/>
        </authorList>
    </citation>
    <scope>NUCLEOTIDE SEQUENCE [LARGE SCALE GENOMIC DNA]</scope>
    <source>
        <strain evidence="3">JCM 17986</strain>
    </source>
</reference>
<comment type="caution">
    <text evidence="2">The sequence shown here is derived from an EMBL/GenBank/DDBJ whole genome shotgun (WGS) entry which is preliminary data.</text>
</comment>
<protein>
    <recommendedName>
        <fullName evidence="1">NADP-dependent oxidoreductase domain-containing protein</fullName>
    </recommendedName>
</protein>
<sequence>MLHADPRVVLGLHRSRHQRHTFEAALDAGITSLDTAHSYGDFTSHATLAARASDLLPRFTTLSTKVGFLPRGRHTLDPAALRKTIEESVRDLGREPTVILLHNPEQSLRKPEEERTRLNFAAACAALQDAASDGLCSTWGVTSWDPRPLVELGDLIGPVPPLLMVPAGLLVPIGVLDASDLLMDRWAVDADHRWGMSPFRRLPDARVWEQIDPRQFLRHGNGHTRLAAAFRVAYGLPDVAAVAVGSDDPEHIRDLVATLKTTPDTERLADYRDALRARMRSRPLPDSED</sequence>
<dbReference type="EMBL" id="BAABHS010000003">
    <property type="protein sequence ID" value="GAA4952457.1"/>
    <property type="molecule type" value="Genomic_DNA"/>
</dbReference>
<keyword evidence="3" id="KW-1185">Reference proteome</keyword>
<feature type="domain" description="NADP-dependent oxidoreductase" evidence="1">
    <location>
        <begin position="18"/>
        <end position="152"/>
    </location>
</feature>
<dbReference type="InterPro" id="IPR036812">
    <property type="entry name" value="NAD(P)_OxRdtase_dom_sf"/>
</dbReference>
<organism evidence="2 3">
    <name type="scientific">Yinghuangia aomiensis</name>
    <dbReference type="NCBI Taxonomy" id="676205"/>
    <lineage>
        <taxon>Bacteria</taxon>
        <taxon>Bacillati</taxon>
        <taxon>Actinomycetota</taxon>
        <taxon>Actinomycetes</taxon>
        <taxon>Kitasatosporales</taxon>
        <taxon>Streptomycetaceae</taxon>
        <taxon>Yinghuangia</taxon>
    </lineage>
</organism>
<name>A0ABP9GTE1_9ACTN</name>
<accession>A0ABP9GTE1</accession>
<dbReference type="RefSeq" id="WP_345674212.1">
    <property type="nucleotide sequence ID" value="NZ_BAABHS010000003.1"/>
</dbReference>
<dbReference type="Gene3D" id="3.20.20.100">
    <property type="entry name" value="NADP-dependent oxidoreductase domain"/>
    <property type="match status" value="1"/>
</dbReference>
<dbReference type="InterPro" id="IPR023210">
    <property type="entry name" value="NADP_OxRdtase_dom"/>
</dbReference>
<proteinExistence type="predicted"/>
<dbReference type="Pfam" id="PF00248">
    <property type="entry name" value="Aldo_ket_red"/>
    <property type="match status" value="1"/>
</dbReference>
<dbReference type="SUPFAM" id="SSF51430">
    <property type="entry name" value="NAD(P)-linked oxidoreductase"/>
    <property type="match status" value="1"/>
</dbReference>
<evidence type="ECO:0000313" key="3">
    <source>
        <dbReference type="Proteomes" id="UP001500466"/>
    </source>
</evidence>
<gene>
    <name evidence="2" type="ORF">GCM10023205_12050</name>
</gene>